<keyword evidence="2" id="KW-0597">Phosphoprotein</keyword>
<dbReference type="HOGENOM" id="CLU_1885903_0_0_1"/>
<dbReference type="Gene3D" id="3.30.70.3290">
    <property type="match status" value="1"/>
</dbReference>
<dbReference type="GO" id="GO:0004312">
    <property type="term" value="F:fatty acid synthase activity"/>
    <property type="evidence" value="ECO:0007669"/>
    <property type="project" value="TreeGrafter"/>
</dbReference>
<dbReference type="GO" id="GO:0044550">
    <property type="term" value="P:secondary metabolite biosynthetic process"/>
    <property type="evidence" value="ECO:0007669"/>
    <property type="project" value="TreeGrafter"/>
</dbReference>
<keyword evidence="1" id="KW-0596">Phosphopantetheine</keyword>
<organism evidence="6">
    <name type="scientific">Gaeumannomyces tritici (strain R3-111a-1)</name>
    <name type="common">Wheat and barley take-all root rot fungus</name>
    <name type="synonym">Gaeumannomyces graminis var. tritici</name>
    <dbReference type="NCBI Taxonomy" id="644352"/>
    <lineage>
        <taxon>Eukaryota</taxon>
        <taxon>Fungi</taxon>
        <taxon>Dikarya</taxon>
        <taxon>Ascomycota</taxon>
        <taxon>Pezizomycotina</taxon>
        <taxon>Sordariomycetes</taxon>
        <taxon>Sordariomycetidae</taxon>
        <taxon>Magnaporthales</taxon>
        <taxon>Magnaporthaceae</taxon>
        <taxon>Gaeumannomyces</taxon>
    </lineage>
</organism>
<dbReference type="Gene3D" id="3.40.47.10">
    <property type="match status" value="1"/>
</dbReference>
<dbReference type="InterPro" id="IPR016039">
    <property type="entry name" value="Thiolase-like"/>
</dbReference>
<reference evidence="7" key="4">
    <citation type="journal article" date="2015" name="G3 (Bethesda)">
        <title>Genome sequences of three phytopathogenic species of the Magnaporthaceae family of fungi.</title>
        <authorList>
            <person name="Okagaki L.H."/>
            <person name="Nunes C.C."/>
            <person name="Sailsbery J."/>
            <person name="Clay B."/>
            <person name="Brown D."/>
            <person name="John T."/>
            <person name="Oh Y."/>
            <person name="Young N."/>
            <person name="Fitzgerald M."/>
            <person name="Haas B.J."/>
            <person name="Zeng Q."/>
            <person name="Young S."/>
            <person name="Adiconis X."/>
            <person name="Fan L."/>
            <person name="Levin J.Z."/>
            <person name="Mitchell T.K."/>
            <person name="Okubara P.A."/>
            <person name="Farman M.L."/>
            <person name="Kohn L.M."/>
            <person name="Birren B."/>
            <person name="Ma L.-J."/>
            <person name="Dean R.A."/>
        </authorList>
    </citation>
    <scope>NUCLEOTIDE SEQUENCE</scope>
    <source>
        <strain evidence="7">R3-111a-1</strain>
    </source>
</reference>
<dbReference type="InterPro" id="IPR032821">
    <property type="entry name" value="PKS_assoc"/>
</dbReference>
<protein>
    <recommendedName>
        <fullName evidence="5">Polyketide synthase C-terminal extension domain-containing protein</fullName>
    </recommendedName>
</protein>
<name>J3NSA3_GAET3</name>
<feature type="region of interest" description="Disordered" evidence="4">
    <location>
        <begin position="116"/>
        <end position="135"/>
    </location>
</feature>
<dbReference type="RefSeq" id="XP_009220204.1">
    <property type="nucleotide sequence ID" value="XM_009221940.1"/>
</dbReference>
<evidence type="ECO:0000259" key="5">
    <source>
        <dbReference type="Pfam" id="PF16197"/>
    </source>
</evidence>
<keyword evidence="3" id="KW-0808">Transferase</keyword>
<evidence type="ECO:0000256" key="4">
    <source>
        <dbReference type="SAM" id="MobiDB-lite"/>
    </source>
</evidence>
<evidence type="ECO:0000313" key="8">
    <source>
        <dbReference type="Proteomes" id="UP000006039"/>
    </source>
</evidence>
<feature type="domain" description="Polyketide synthase C-terminal extension" evidence="5">
    <location>
        <begin position="16"/>
        <end position="115"/>
    </location>
</feature>
<dbReference type="EnsemblFungi" id="EJT79059">
    <property type="protein sequence ID" value="EJT79059"/>
    <property type="gene ID" value="GGTG_04148"/>
</dbReference>
<dbReference type="GeneID" id="20344606"/>
<dbReference type="eggNOG" id="KOG1202">
    <property type="taxonomic scope" value="Eukaryota"/>
</dbReference>
<evidence type="ECO:0000256" key="2">
    <source>
        <dbReference type="ARBA" id="ARBA00022553"/>
    </source>
</evidence>
<dbReference type="SUPFAM" id="SSF53901">
    <property type="entry name" value="Thiolase-like"/>
    <property type="match status" value="1"/>
</dbReference>
<evidence type="ECO:0000313" key="6">
    <source>
        <dbReference type="EMBL" id="EJT79059.1"/>
    </source>
</evidence>
<gene>
    <name evidence="7" type="primary">20344606</name>
    <name evidence="6" type="ORF">GGTG_04148</name>
</gene>
<dbReference type="GO" id="GO:0006633">
    <property type="term" value="P:fatty acid biosynthetic process"/>
    <property type="evidence" value="ECO:0007669"/>
    <property type="project" value="TreeGrafter"/>
</dbReference>
<dbReference type="OrthoDB" id="329835at2759"/>
<reference evidence="8" key="1">
    <citation type="submission" date="2010-07" db="EMBL/GenBank/DDBJ databases">
        <title>The genome sequence of Gaeumannomyces graminis var. tritici strain R3-111a-1.</title>
        <authorList>
            <consortium name="The Broad Institute Genome Sequencing Platform"/>
            <person name="Ma L.-J."/>
            <person name="Dead R."/>
            <person name="Young S."/>
            <person name="Zeng Q."/>
            <person name="Koehrsen M."/>
            <person name="Alvarado L."/>
            <person name="Berlin A."/>
            <person name="Chapman S.B."/>
            <person name="Chen Z."/>
            <person name="Freedman E."/>
            <person name="Gellesch M."/>
            <person name="Goldberg J."/>
            <person name="Griggs A."/>
            <person name="Gujja S."/>
            <person name="Heilman E.R."/>
            <person name="Heiman D."/>
            <person name="Hepburn T."/>
            <person name="Howarth C."/>
            <person name="Jen D."/>
            <person name="Larson L."/>
            <person name="Mehta T."/>
            <person name="Neiman D."/>
            <person name="Pearson M."/>
            <person name="Roberts A."/>
            <person name="Saif S."/>
            <person name="Shea T."/>
            <person name="Shenoy N."/>
            <person name="Sisk P."/>
            <person name="Stolte C."/>
            <person name="Sykes S."/>
            <person name="Walk T."/>
            <person name="White J."/>
            <person name="Yandava C."/>
            <person name="Haas B."/>
            <person name="Nusbaum C."/>
            <person name="Birren B."/>
        </authorList>
    </citation>
    <scope>NUCLEOTIDE SEQUENCE [LARGE SCALE GENOMIC DNA]</scope>
    <source>
        <strain evidence="8">R3-111a-1</strain>
    </source>
</reference>
<dbReference type="PANTHER" id="PTHR43775">
    <property type="entry name" value="FATTY ACID SYNTHASE"/>
    <property type="match status" value="1"/>
</dbReference>
<reference evidence="7" key="5">
    <citation type="submission" date="2018-04" db="UniProtKB">
        <authorList>
            <consortium name="EnsemblFungi"/>
        </authorList>
    </citation>
    <scope>IDENTIFICATION</scope>
    <source>
        <strain evidence="7">R3-111a-1</strain>
    </source>
</reference>
<dbReference type="AlphaFoldDB" id="J3NSA3"/>
<accession>J3NSA3</accession>
<dbReference type="Proteomes" id="UP000006039">
    <property type="component" value="Unassembled WGS sequence"/>
</dbReference>
<sequence>MLFNKLHADIEPFYTNLEIAAAPKPWPKLADGVPRRASVSSFGFGGTNSHVIVENFVPPTPPMQDTEPLLPSRPFTPFNFSAASAGALRGVLSDYAEYLRSHPDTNLNDLAYTLYARRSHPPSGPASRPRRQQSS</sequence>
<dbReference type="STRING" id="644352.J3NSA3"/>
<dbReference type="VEuPathDB" id="FungiDB:GGTG_04148"/>
<dbReference type="PANTHER" id="PTHR43775:SF20">
    <property type="entry name" value="HYBRID PKS-NRPS SYNTHETASE APDA"/>
    <property type="match status" value="1"/>
</dbReference>
<dbReference type="EMBL" id="GL385396">
    <property type="protein sequence ID" value="EJT79059.1"/>
    <property type="molecule type" value="Genomic_DNA"/>
</dbReference>
<evidence type="ECO:0000256" key="1">
    <source>
        <dbReference type="ARBA" id="ARBA00022450"/>
    </source>
</evidence>
<keyword evidence="8" id="KW-1185">Reference proteome</keyword>
<reference evidence="6" key="3">
    <citation type="submission" date="2010-09" db="EMBL/GenBank/DDBJ databases">
        <title>Annotation of Gaeumannomyces graminis var. tritici R3-111a-1.</title>
        <authorList>
            <consortium name="The Broad Institute Genome Sequencing Platform"/>
            <person name="Ma L.-J."/>
            <person name="Dead R."/>
            <person name="Young S.K."/>
            <person name="Zeng Q."/>
            <person name="Gargeya S."/>
            <person name="Fitzgerald M."/>
            <person name="Haas B."/>
            <person name="Abouelleil A."/>
            <person name="Alvarado L."/>
            <person name="Arachchi H.M."/>
            <person name="Berlin A."/>
            <person name="Brown A."/>
            <person name="Chapman S.B."/>
            <person name="Chen Z."/>
            <person name="Dunbar C."/>
            <person name="Freedman E."/>
            <person name="Gearin G."/>
            <person name="Gellesch M."/>
            <person name="Goldberg J."/>
            <person name="Griggs A."/>
            <person name="Gujja S."/>
            <person name="Heiman D."/>
            <person name="Howarth C."/>
            <person name="Larson L."/>
            <person name="Lui A."/>
            <person name="MacDonald P.J.P."/>
            <person name="Mehta T."/>
            <person name="Montmayeur A."/>
            <person name="Murphy C."/>
            <person name="Neiman D."/>
            <person name="Pearson M."/>
            <person name="Priest M."/>
            <person name="Roberts A."/>
            <person name="Saif S."/>
            <person name="Shea T."/>
            <person name="Shenoy N."/>
            <person name="Sisk P."/>
            <person name="Stolte C."/>
            <person name="Sykes S."/>
            <person name="Yandava C."/>
            <person name="Wortman J."/>
            <person name="Nusbaum C."/>
            <person name="Birren B."/>
        </authorList>
    </citation>
    <scope>NUCLEOTIDE SEQUENCE</scope>
    <source>
        <strain evidence="6">R3-111a-1</strain>
    </source>
</reference>
<reference evidence="6" key="2">
    <citation type="submission" date="2010-07" db="EMBL/GenBank/DDBJ databases">
        <authorList>
            <consortium name="The Broad Institute Genome Sequencing Platform"/>
            <consortium name="Broad Institute Genome Sequencing Center for Infectious Disease"/>
            <person name="Ma L.-J."/>
            <person name="Dead R."/>
            <person name="Young S."/>
            <person name="Zeng Q."/>
            <person name="Koehrsen M."/>
            <person name="Alvarado L."/>
            <person name="Berlin A."/>
            <person name="Chapman S.B."/>
            <person name="Chen Z."/>
            <person name="Freedman E."/>
            <person name="Gellesch M."/>
            <person name="Goldberg J."/>
            <person name="Griggs A."/>
            <person name="Gujja S."/>
            <person name="Heilman E.R."/>
            <person name="Heiman D."/>
            <person name="Hepburn T."/>
            <person name="Howarth C."/>
            <person name="Jen D."/>
            <person name="Larson L."/>
            <person name="Mehta T."/>
            <person name="Neiman D."/>
            <person name="Pearson M."/>
            <person name="Roberts A."/>
            <person name="Saif S."/>
            <person name="Shea T."/>
            <person name="Shenoy N."/>
            <person name="Sisk P."/>
            <person name="Stolte C."/>
            <person name="Sykes S."/>
            <person name="Walk T."/>
            <person name="White J."/>
            <person name="Yandava C."/>
            <person name="Haas B."/>
            <person name="Nusbaum C."/>
            <person name="Birren B."/>
        </authorList>
    </citation>
    <scope>NUCLEOTIDE SEQUENCE</scope>
    <source>
        <strain evidence="6">R3-111a-1</strain>
    </source>
</reference>
<evidence type="ECO:0000256" key="3">
    <source>
        <dbReference type="ARBA" id="ARBA00022679"/>
    </source>
</evidence>
<dbReference type="InterPro" id="IPR050091">
    <property type="entry name" value="PKS_NRPS_Biosynth_Enz"/>
</dbReference>
<dbReference type="Pfam" id="PF16197">
    <property type="entry name" value="KAsynt_C_assoc"/>
    <property type="match status" value="1"/>
</dbReference>
<proteinExistence type="predicted"/>
<evidence type="ECO:0000313" key="7">
    <source>
        <dbReference type="EnsemblFungi" id="EJT79059"/>
    </source>
</evidence>